<dbReference type="Pfam" id="PF10704">
    <property type="entry name" value="DUF2508"/>
    <property type="match status" value="1"/>
</dbReference>
<protein>
    <submittedName>
        <fullName evidence="1">DUF2508 family protein</fullName>
    </submittedName>
</protein>
<gene>
    <name evidence="1" type="ORF">IAD31_00840</name>
</gene>
<name>A0A9D0YQA0_9FIRM</name>
<sequence length="78" mass="9083">MTVGRKRGRNVRLEERRCLMEGVAQTRVQLNQAYAQFNLHSDPDLVDACVYEINALRSRYSYLVRQVKRLDAADEGLR</sequence>
<accession>A0A9D0YQA0</accession>
<dbReference type="Proteomes" id="UP000886879">
    <property type="component" value="Unassembled WGS sequence"/>
</dbReference>
<dbReference type="InterPro" id="IPR019644">
    <property type="entry name" value="DUF2508"/>
</dbReference>
<reference evidence="1" key="2">
    <citation type="journal article" date="2021" name="PeerJ">
        <title>Extensive microbial diversity within the chicken gut microbiome revealed by metagenomics and culture.</title>
        <authorList>
            <person name="Gilroy R."/>
            <person name="Ravi A."/>
            <person name="Getino M."/>
            <person name="Pursley I."/>
            <person name="Horton D.L."/>
            <person name="Alikhan N.F."/>
            <person name="Baker D."/>
            <person name="Gharbi K."/>
            <person name="Hall N."/>
            <person name="Watson M."/>
            <person name="Adriaenssens E.M."/>
            <person name="Foster-Nyarko E."/>
            <person name="Jarju S."/>
            <person name="Secka A."/>
            <person name="Antonio M."/>
            <person name="Oren A."/>
            <person name="Chaudhuri R.R."/>
            <person name="La Ragione R."/>
            <person name="Hildebrand F."/>
            <person name="Pallen M.J."/>
        </authorList>
    </citation>
    <scope>NUCLEOTIDE SEQUENCE</scope>
    <source>
        <strain evidence="1">ChiGjej2B2-12916</strain>
    </source>
</reference>
<evidence type="ECO:0000313" key="2">
    <source>
        <dbReference type="Proteomes" id="UP000886879"/>
    </source>
</evidence>
<dbReference type="AlphaFoldDB" id="A0A9D0YQA0"/>
<evidence type="ECO:0000313" key="1">
    <source>
        <dbReference type="EMBL" id="HIQ60137.1"/>
    </source>
</evidence>
<dbReference type="EMBL" id="DVFO01000005">
    <property type="protein sequence ID" value="HIQ60137.1"/>
    <property type="molecule type" value="Genomic_DNA"/>
</dbReference>
<proteinExistence type="predicted"/>
<organism evidence="1 2">
    <name type="scientific">Candidatus Enterenecus faecium</name>
    <dbReference type="NCBI Taxonomy" id="2840780"/>
    <lineage>
        <taxon>Bacteria</taxon>
        <taxon>Bacillati</taxon>
        <taxon>Bacillota</taxon>
        <taxon>Clostridia</taxon>
        <taxon>Eubacteriales</taxon>
        <taxon>Candidatus Enterenecus</taxon>
    </lineage>
</organism>
<comment type="caution">
    <text evidence="1">The sequence shown here is derived from an EMBL/GenBank/DDBJ whole genome shotgun (WGS) entry which is preliminary data.</text>
</comment>
<reference evidence="1" key="1">
    <citation type="submission" date="2020-10" db="EMBL/GenBank/DDBJ databases">
        <authorList>
            <person name="Gilroy R."/>
        </authorList>
    </citation>
    <scope>NUCLEOTIDE SEQUENCE</scope>
    <source>
        <strain evidence="1">ChiGjej2B2-12916</strain>
    </source>
</reference>